<dbReference type="InterPro" id="IPR013320">
    <property type="entry name" value="ConA-like_dom_sf"/>
</dbReference>
<dbReference type="SUPFAM" id="SSF53649">
    <property type="entry name" value="Alkaline phosphatase-like"/>
    <property type="match status" value="1"/>
</dbReference>
<dbReference type="PANTHER" id="PTHR42693:SF53">
    <property type="entry name" value="ENDO-4-O-SULFATASE"/>
    <property type="match status" value="1"/>
</dbReference>
<feature type="signal peptide" evidence="6">
    <location>
        <begin position="1"/>
        <end position="20"/>
    </location>
</feature>
<keyword evidence="6" id="KW-0732">Signal</keyword>
<dbReference type="InterPro" id="IPR050738">
    <property type="entry name" value="Sulfatase"/>
</dbReference>
<feature type="region of interest" description="Disordered" evidence="5">
    <location>
        <begin position="463"/>
        <end position="498"/>
    </location>
</feature>
<dbReference type="GO" id="GO:0046872">
    <property type="term" value="F:metal ion binding"/>
    <property type="evidence" value="ECO:0007669"/>
    <property type="project" value="UniProtKB-KW"/>
</dbReference>
<keyword evidence="4" id="KW-0106">Calcium</keyword>
<dbReference type="PROSITE" id="PS00149">
    <property type="entry name" value="SULFATASE_2"/>
    <property type="match status" value="1"/>
</dbReference>
<name>A0A517T376_9BACT</name>
<dbReference type="RefSeq" id="WP_145277792.1">
    <property type="nucleotide sequence ID" value="NZ_CP036272.1"/>
</dbReference>
<dbReference type="Proteomes" id="UP000315003">
    <property type="component" value="Chromosome"/>
</dbReference>
<dbReference type="InterPro" id="IPR000917">
    <property type="entry name" value="Sulfatase_N"/>
</dbReference>
<feature type="chain" id="PRO_5022219286" evidence="6">
    <location>
        <begin position="21"/>
        <end position="654"/>
    </location>
</feature>
<accession>A0A517T376</accession>
<sequence length="654" mass="71921" precursor="true">MARKLVALLFTCCFVLQSFADPPAKTTSVQPNVIIIFIDDMGFGDVGFNGAQGPRTPHLDQMAKEGMQFRDFYVGCAVCSGSRTALMTGTHYQRLSMSPVLFPNSTKGLHPDEVTIADMLSEAGYATTCIGKWHLGHLPPCLPTYQGFDSYYGIPYSNDMWIDPANRLADDLVLREGVTIEQLKTGQKLKNRVPLMLDEEVIEYPVDQSTVTKRYTERAVHYIQEQKDRPFFIYLPHTMVHVPLAVSDAFKNRTGELIWDAIEEVDWSVGQILQALKDNKIDEKTLVIFTSDNGAAVGSSLPLRAKKGSVYDGGIREPTVMRWPSQIPAGTICHEVSASIDILPTLSHLCNGKLPSRQIDGRNIWPLMNGQPNAASPHNTYCLAHGPGTVRSGQWKYYPWKEGQSGRRKQNSTAISDPQSEVQLYDTVNDIGETKNVAAHYPEVVSRLQKAWEEHLVELNANKRPTAELQRPEGSLPATRPGNKSAGTKSAATTPAGKSINWKAVKSNDTYQARSAPHLVNQPFTISCSLDVDKEEGVIVAHGGSVTGYSLYIKDDQLVFALRRSKEQIHRVSASLTGKTNIAVTATADRKELSIQIDQASPVTASHAGLLVRHPSEDLSISHDNAHPVDPESPMPNFKGTIQQLKVSAAGSKK</sequence>
<evidence type="ECO:0000256" key="1">
    <source>
        <dbReference type="ARBA" id="ARBA00008779"/>
    </source>
</evidence>
<keyword evidence="2" id="KW-0479">Metal-binding</keyword>
<evidence type="ECO:0000313" key="9">
    <source>
        <dbReference type="Proteomes" id="UP000315003"/>
    </source>
</evidence>
<evidence type="ECO:0000256" key="4">
    <source>
        <dbReference type="ARBA" id="ARBA00022837"/>
    </source>
</evidence>
<dbReference type="SUPFAM" id="SSF49899">
    <property type="entry name" value="Concanavalin A-like lectins/glucanases"/>
    <property type="match status" value="1"/>
</dbReference>
<evidence type="ECO:0000256" key="3">
    <source>
        <dbReference type="ARBA" id="ARBA00022801"/>
    </source>
</evidence>
<keyword evidence="3 8" id="KW-0378">Hydrolase</keyword>
<organism evidence="8 9">
    <name type="scientific">Stieleria bergensis</name>
    <dbReference type="NCBI Taxonomy" id="2528025"/>
    <lineage>
        <taxon>Bacteria</taxon>
        <taxon>Pseudomonadati</taxon>
        <taxon>Planctomycetota</taxon>
        <taxon>Planctomycetia</taxon>
        <taxon>Pirellulales</taxon>
        <taxon>Pirellulaceae</taxon>
        <taxon>Stieleria</taxon>
    </lineage>
</organism>
<protein>
    <submittedName>
        <fullName evidence="8">Arylsulfatase</fullName>
        <ecNumber evidence="8">3.1.6.1</ecNumber>
    </submittedName>
</protein>
<evidence type="ECO:0000256" key="5">
    <source>
        <dbReference type="SAM" id="MobiDB-lite"/>
    </source>
</evidence>
<dbReference type="Gene3D" id="3.40.720.10">
    <property type="entry name" value="Alkaline Phosphatase, subunit A"/>
    <property type="match status" value="1"/>
</dbReference>
<dbReference type="AlphaFoldDB" id="A0A517T376"/>
<dbReference type="OrthoDB" id="9783154at2"/>
<evidence type="ECO:0000256" key="2">
    <source>
        <dbReference type="ARBA" id="ARBA00022723"/>
    </source>
</evidence>
<dbReference type="GO" id="GO:0004065">
    <property type="term" value="F:arylsulfatase activity"/>
    <property type="evidence" value="ECO:0007669"/>
    <property type="project" value="UniProtKB-EC"/>
</dbReference>
<feature type="domain" description="Sulfatase N-terminal" evidence="7">
    <location>
        <begin position="31"/>
        <end position="350"/>
    </location>
</feature>
<proteinExistence type="inferred from homology"/>
<dbReference type="PANTHER" id="PTHR42693">
    <property type="entry name" value="ARYLSULFATASE FAMILY MEMBER"/>
    <property type="match status" value="1"/>
</dbReference>
<dbReference type="CDD" id="cd16026">
    <property type="entry name" value="GALNS_like"/>
    <property type="match status" value="1"/>
</dbReference>
<gene>
    <name evidence="8" type="primary">atsA_98</name>
    <name evidence="8" type="ORF">SV7mr_53420</name>
</gene>
<reference evidence="8 9" key="1">
    <citation type="submission" date="2019-02" db="EMBL/GenBank/DDBJ databases">
        <title>Deep-cultivation of Planctomycetes and their phenomic and genomic characterization uncovers novel biology.</title>
        <authorList>
            <person name="Wiegand S."/>
            <person name="Jogler M."/>
            <person name="Boedeker C."/>
            <person name="Pinto D."/>
            <person name="Vollmers J."/>
            <person name="Rivas-Marin E."/>
            <person name="Kohn T."/>
            <person name="Peeters S.H."/>
            <person name="Heuer A."/>
            <person name="Rast P."/>
            <person name="Oberbeckmann S."/>
            <person name="Bunk B."/>
            <person name="Jeske O."/>
            <person name="Meyerdierks A."/>
            <person name="Storesund J.E."/>
            <person name="Kallscheuer N."/>
            <person name="Luecker S."/>
            <person name="Lage O.M."/>
            <person name="Pohl T."/>
            <person name="Merkel B.J."/>
            <person name="Hornburger P."/>
            <person name="Mueller R.-W."/>
            <person name="Bruemmer F."/>
            <person name="Labrenz M."/>
            <person name="Spormann A.M."/>
            <person name="Op den Camp H."/>
            <person name="Overmann J."/>
            <person name="Amann R."/>
            <person name="Jetten M.S.M."/>
            <person name="Mascher T."/>
            <person name="Medema M.H."/>
            <person name="Devos D.P."/>
            <person name="Kaster A.-K."/>
            <person name="Ovreas L."/>
            <person name="Rohde M."/>
            <person name="Galperin M.Y."/>
            <person name="Jogler C."/>
        </authorList>
    </citation>
    <scope>NUCLEOTIDE SEQUENCE [LARGE SCALE GENOMIC DNA]</scope>
    <source>
        <strain evidence="8 9">SV_7m_r</strain>
    </source>
</reference>
<dbReference type="Gene3D" id="3.30.1120.10">
    <property type="match status" value="1"/>
</dbReference>
<keyword evidence="9" id="KW-1185">Reference proteome</keyword>
<dbReference type="EC" id="3.1.6.1" evidence="8"/>
<evidence type="ECO:0000313" key="8">
    <source>
        <dbReference type="EMBL" id="QDT62791.1"/>
    </source>
</evidence>
<dbReference type="EMBL" id="CP036272">
    <property type="protein sequence ID" value="QDT62791.1"/>
    <property type="molecule type" value="Genomic_DNA"/>
</dbReference>
<comment type="similarity">
    <text evidence="1">Belongs to the sulfatase family.</text>
</comment>
<evidence type="ECO:0000259" key="7">
    <source>
        <dbReference type="Pfam" id="PF00884"/>
    </source>
</evidence>
<dbReference type="InterPro" id="IPR017850">
    <property type="entry name" value="Alkaline_phosphatase_core_sf"/>
</dbReference>
<dbReference type="Pfam" id="PF00884">
    <property type="entry name" value="Sulfatase"/>
    <property type="match status" value="1"/>
</dbReference>
<evidence type="ECO:0000256" key="6">
    <source>
        <dbReference type="SAM" id="SignalP"/>
    </source>
</evidence>
<dbReference type="InterPro" id="IPR024607">
    <property type="entry name" value="Sulfatase_CS"/>
</dbReference>